<dbReference type="SUPFAM" id="SSF54534">
    <property type="entry name" value="FKBP-like"/>
    <property type="match status" value="1"/>
</dbReference>
<comment type="similarity">
    <text evidence="2 6">Belongs to the FKBP-type PPIase family.</text>
</comment>
<keyword evidence="9" id="KW-1185">Reference proteome</keyword>
<dbReference type="Gene3D" id="3.10.50.40">
    <property type="match status" value="1"/>
</dbReference>
<dbReference type="EMBL" id="VOOR01000075">
    <property type="protein sequence ID" value="TXB60591.1"/>
    <property type="molecule type" value="Genomic_DNA"/>
</dbReference>
<dbReference type="AlphaFoldDB" id="A0A5C6RFY6"/>
<protein>
    <recommendedName>
        <fullName evidence="6">Peptidyl-prolyl cis-trans isomerase</fullName>
        <ecNumber evidence="6">5.2.1.8</ecNumber>
    </recommendedName>
</protein>
<proteinExistence type="inferred from homology"/>
<evidence type="ECO:0000313" key="9">
    <source>
        <dbReference type="Proteomes" id="UP000321580"/>
    </source>
</evidence>
<keyword evidence="3 5" id="KW-0697">Rotamase</keyword>
<evidence type="ECO:0000256" key="2">
    <source>
        <dbReference type="ARBA" id="ARBA00006577"/>
    </source>
</evidence>
<accession>A0A5C6RFY6</accession>
<reference evidence="8 9" key="1">
    <citation type="submission" date="2019-08" db="EMBL/GenBank/DDBJ databases">
        <title>Genome of Phaeodactylibacter luteus.</title>
        <authorList>
            <person name="Bowman J.P."/>
        </authorList>
    </citation>
    <scope>NUCLEOTIDE SEQUENCE [LARGE SCALE GENOMIC DNA]</scope>
    <source>
        <strain evidence="8 9">KCTC 42180</strain>
    </source>
</reference>
<comment type="caution">
    <text evidence="8">The sequence shown here is derived from an EMBL/GenBank/DDBJ whole genome shotgun (WGS) entry which is preliminary data.</text>
</comment>
<comment type="catalytic activity">
    <reaction evidence="1 5 6">
        <text>[protein]-peptidylproline (omega=180) = [protein]-peptidylproline (omega=0)</text>
        <dbReference type="Rhea" id="RHEA:16237"/>
        <dbReference type="Rhea" id="RHEA-COMP:10747"/>
        <dbReference type="Rhea" id="RHEA-COMP:10748"/>
        <dbReference type="ChEBI" id="CHEBI:83833"/>
        <dbReference type="ChEBI" id="CHEBI:83834"/>
        <dbReference type="EC" id="5.2.1.8"/>
    </reaction>
</comment>
<evidence type="ECO:0000259" key="7">
    <source>
        <dbReference type="PROSITE" id="PS50059"/>
    </source>
</evidence>
<evidence type="ECO:0000313" key="8">
    <source>
        <dbReference type="EMBL" id="TXB60591.1"/>
    </source>
</evidence>
<evidence type="ECO:0000256" key="5">
    <source>
        <dbReference type="PROSITE-ProRule" id="PRU00277"/>
    </source>
</evidence>
<evidence type="ECO:0000256" key="1">
    <source>
        <dbReference type="ARBA" id="ARBA00000971"/>
    </source>
</evidence>
<dbReference type="Pfam" id="PF00254">
    <property type="entry name" value="FKBP_C"/>
    <property type="match status" value="1"/>
</dbReference>
<dbReference type="GO" id="GO:0003755">
    <property type="term" value="F:peptidyl-prolyl cis-trans isomerase activity"/>
    <property type="evidence" value="ECO:0007669"/>
    <property type="project" value="UniProtKB-UniRule"/>
</dbReference>
<dbReference type="InterPro" id="IPR046357">
    <property type="entry name" value="PPIase_dom_sf"/>
</dbReference>
<name>A0A5C6RFY6_9BACT</name>
<dbReference type="InterPro" id="IPR001179">
    <property type="entry name" value="PPIase_FKBP_dom"/>
</dbReference>
<evidence type="ECO:0000256" key="3">
    <source>
        <dbReference type="ARBA" id="ARBA00023110"/>
    </source>
</evidence>
<feature type="domain" description="PPIase FKBP-type" evidence="7">
    <location>
        <begin position="60"/>
        <end position="144"/>
    </location>
</feature>
<dbReference type="PROSITE" id="PS50059">
    <property type="entry name" value="FKBP_PPIASE"/>
    <property type="match status" value="1"/>
</dbReference>
<gene>
    <name evidence="8" type="ORF">FRY97_20415</name>
</gene>
<evidence type="ECO:0000256" key="6">
    <source>
        <dbReference type="RuleBase" id="RU003915"/>
    </source>
</evidence>
<dbReference type="Proteomes" id="UP000321580">
    <property type="component" value="Unassembled WGS sequence"/>
</dbReference>
<dbReference type="OrthoDB" id="9814548at2"/>
<dbReference type="PANTHER" id="PTHR43811:SF19">
    <property type="entry name" value="39 KDA FK506-BINDING NUCLEAR PROTEIN"/>
    <property type="match status" value="1"/>
</dbReference>
<dbReference type="EC" id="5.2.1.8" evidence="6"/>
<keyword evidence="4 5" id="KW-0413">Isomerase</keyword>
<organism evidence="8 9">
    <name type="scientific">Phaeodactylibacter luteus</name>
    <dbReference type="NCBI Taxonomy" id="1564516"/>
    <lineage>
        <taxon>Bacteria</taxon>
        <taxon>Pseudomonadati</taxon>
        <taxon>Bacteroidota</taxon>
        <taxon>Saprospiria</taxon>
        <taxon>Saprospirales</taxon>
        <taxon>Haliscomenobacteraceae</taxon>
        <taxon>Phaeodactylibacter</taxon>
    </lineage>
</organism>
<evidence type="ECO:0000256" key="4">
    <source>
        <dbReference type="ARBA" id="ARBA00023235"/>
    </source>
</evidence>
<sequence length="144" mass="16243">MSCETNNPFVPEPVEDRFEEDEAAILAYLEENNLTAERHESGVHYIIEEEGEGSEFPTAFSTVLVRYKGYLLDGTVFDETEDGDAVQFNLANLINGWRIGIPLIKKGGKIQLFIPSNLGYANREQPQIPAYSPLIFEIELVNFN</sequence>
<dbReference type="PANTHER" id="PTHR43811">
    <property type="entry name" value="FKBP-TYPE PEPTIDYL-PROLYL CIS-TRANS ISOMERASE FKPA"/>
    <property type="match status" value="1"/>
</dbReference>